<evidence type="ECO:0000256" key="1">
    <source>
        <dbReference type="SAM" id="Phobius"/>
    </source>
</evidence>
<sequence length="78" mass="8361">MSVGEAIELVKMAAKVLVLLILAISVLPPLIMYLITGDLDYWTDAFVGAIVPWWVGLPGTIIVVVVLLLAAMGLEDLL</sequence>
<feature type="transmembrane region" description="Helical" evidence="1">
    <location>
        <begin position="55"/>
        <end position="74"/>
    </location>
</feature>
<accession>A0A8T4GSY5</accession>
<keyword evidence="2" id="KW-0969">Cilium</keyword>
<evidence type="ECO:0000313" key="2">
    <source>
        <dbReference type="EMBL" id="MBP1986201.1"/>
    </source>
</evidence>
<dbReference type="Proteomes" id="UP000823736">
    <property type="component" value="Unassembled WGS sequence"/>
</dbReference>
<protein>
    <submittedName>
        <fullName evidence="2">Flagellar biosynthesis protein FlhB</fullName>
    </submittedName>
</protein>
<comment type="caution">
    <text evidence="2">The sequence shown here is derived from an EMBL/GenBank/DDBJ whole genome shotgun (WGS) entry which is preliminary data.</text>
</comment>
<keyword evidence="1" id="KW-0472">Membrane</keyword>
<keyword evidence="2" id="KW-0966">Cell projection</keyword>
<organism evidence="2 3">
    <name type="scientific">Halolamina salifodinae</name>
    <dbReference type="NCBI Taxonomy" id="1202767"/>
    <lineage>
        <taxon>Archaea</taxon>
        <taxon>Methanobacteriati</taxon>
        <taxon>Methanobacteriota</taxon>
        <taxon>Stenosarchaea group</taxon>
        <taxon>Halobacteria</taxon>
        <taxon>Halobacteriales</taxon>
        <taxon>Haloferacaceae</taxon>
    </lineage>
</organism>
<name>A0A8T4GSY5_9EURY</name>
<dbReference type="AlphaFoldDB" id="A0A8T4GSY5"/>
<gene>
    <name evidence="2" type="ORF">J2753_000674</name>
</gene>
<proteinExistence type="predicted"/>
<feature type="transmembrane region" description="Helical" evidence="1">
    <location>
        <begin position="12"/>
        <end position="35"/>
    </location>
</feature>
<keyword evidence="3" id="KW-1185">Reference proteome</keyword>
<dbReference type="RefSeq" id="WP_209490431.1">
    <property type="nucleotide sequence ID" value="NZ_JAGGLC010000001.1"/>
</dbReference>
<dbReference type="EMBL" id="JAGGLC010000001">
    <property type="protein sequence ID" value="MBP1986201.1"/>
    <property type="molecule type" value="Genomic_DNA"/>
</dbReference>
<keyword evidence="1" id="KW-0812">Transmembrane</keyword>
<reference evidence="2" key="1">
    <citation type="submission" date="2021-03" db="EMBL/GenBank/DDBJ databases">
        <title>Genomic Encyclopedia of Type Strains, Phase IV (KMG-IV): sequencing the most valuable type-strain genomes for metagenomic binning, comparative biology and taxonomic classification.</title>
        <authorList>
            <person name="Goeker M."/>
        </authorList>
    </citation>
    <scope>NUCLEOTIDE SEQUENCE</scope>
    <source>
        <strain evidence="2">DSM 26232</strain>
    </source>
</reference>
<evidence type="ECO:0000313" key="3">
    <source>
        <dbReference type="Proteomes" id="UP000823736"/>
    </source>
</evidence>
<keyword evidence="2" id="KW-0282">Flagellum</keyword>
<keyword evidence="1" id="KW-1133">Transmembrane helix</keyword>